<evidence type="ECO:0000313" key="1">
    <source>
        <dbReference type="EMBL" id="OSS47492.1"/>
    </source>
</evidence>
<gene>
    <name evidence="1" type="ORF">B5807_07410</name>
</gene>
<accession>A0A1Y2LV56</accession>
<evidence type="ECO:0000313" key="2">
    <source>
        <dbReference type="Proteomes" id="UP000193240"/>
    </source>
</evidence>
<dbReference type="Proteomes" id="UP000193240">
    <property type="component" value="Unassembled WGS sequence"/>
</dbReference>
<organism evidence="1 2">
    <name type="scientific">Epicoccum nigrum</name>
    <name type="common">Soil fungus</name>
    <name type="synonym">Epicoccum purpurascens</name>
    <dbReference type="NCBI Taxonomy" id="105696"/>
    <lineage>
        <taxon>Eukaryota</taxon>
        <taxon>Fungi</taxon>
        <taxon>Dikarya</taxon>
        <taxon>Ascomycota</taxon>
        <taxon>Pezizomycotina</taxon>
        <taxon>Dothideomycetes</taxon>
        <taxon>Pleosporomycetidae</taxon>
        <taxon>Pleosporales</taxon>
        <taxon>Pleosporineae</taxon>
        <taxon>Didymellaceae</taxon>
        <taxon>Epicoccum</taxon>
    </lineage>
</organism>
<sequence>MAKLFGWPWPLNISILADILRICYETRRKVLRAARSPPARSSTSSAGAGKLDEAKIRWLRRLKSNIDDFTRTTSSLISSPEAPRLLVLHCALRRDRYLQSPSSVRVQMPRPPVTCVTRVEEAQVVVFVHKLHELHQTTEKPSSS</sequence>
<proteinExistence type="predicted"/>
<dbReference type="InParanoid" id="A0A1Y2LV56"/>
<keyword evidence="2" id="KW-1185">Reference proteome</keyword>
<dbReference type="AlphaFoldDB" id="A0A1Y2LV56"/>
<protein>
    <submittedName>
        <fullName evidence="1">Uncharacterized protein</fullName>
    </submittedName>
</protein>
<dbReference type="EMBL" id="KZ107848">
    <property type="protein sequence ID" value="OSS47492.1"/>
    <property type="molecule type" value="Genomic_DNA"/>
</dbReference>
<reference evidence="1 2" key="1">
    <citation type="journal article" date="2017" name="Genome Announc.">
        <title>Genome sequence of the saprophytic ascomycete Epicoccum nigrum ICMP 19927 strain isolated from New Zealand.</title>
        <authorList>
            <person name="Fokin M."/>
            <person name="Fleetwood D."/>
            <person name="Weir B.S."/>
            <person name="Villas-Boas S.G."/>
        </authorList>
    </citation>
    <scope>NUCLEOTIDE SEQUENCE [LARGE SCALE GENOMIC DNA]</scope>
    <source>
        <strain evidence="1 2">ICMP 19927</strain>
    </source>
</reference>
<name>A0A1Y2LV56_EPING</name>